<sequence>MFGNLFEEEGEEDGFASTPSRGRVANGGKEPPPPRGRSNLCGIKNQGGTCYLNSLLQTLLFTPEFRELFSLGPQELGCLEDKEKPGAKVRVIPLELQRLFASLLLIDQQSASTADLTDSFGWNSSEGTNQHDVQELNRILFSALEHSLVDTSGSSLIHRLYHGTTVNSIVCKECGNVSQRQEDFLDLTVCVCGLSSLEEALWNMFVEEELFEGNNLYRCAQCDRLVTAAKSAKLRKLPPFMTISLLRFSFDFAKCERYKETGRYSFPIAINLQPFCEQNGGEEGGYSYELFSVIIHKGGCYGGHYHVYIRDIDQLGQWEPPELECKPKSQKKEPSKSVLLDQLGQKLMDKIGSSWSKKFRKHYGPIGKHWFDLNDSTVTSIRESDIEKQFQGKESAYMLFYRKTQLHRPSEEEFEAANNSVELRLHLAPDYRLANGALQPISKEQNNSTTLSFDRRKTVGDLRLAIYQMQELWEGDMALTVAKTLPAGLHLYNTITDSASLYSTGIHTNSDLFVWNGREVCNETIVAGAEWEPVLLTVVRPFLGEVEYPEVMDGVECEEGKGNFENGGSVLKRETRGFAGAATLREVREALGEPEESLLCQEHKAGPRAGEQGAGEGGGASGWRLFPPTDMQRTLKELSLKDGDALLVLEPQSLDSVFSLNGDIVTVTTPSDCRWLQVEYQPHGGGEGEKSEEMRKVKVPATGNMAQYCLRQVDCTGKLLPPCEELSVRDAGVRLMTTLTLCPGNAPKASQLFLHFSLGSAPSAGLGMDIIVENTCTVKECLKAMLDAVELDTCWHLRRLDWCEDVGEPLMDEDASLSELKISNGETLIVTEGKLPPKGFLTLSVWMYPDMRNNSMDELRSVGKVEISDEATLEDLKTQVLTLPGLQDVCVPTTAFMRVWQLEGRRLAQILRGQHFTLKLKLSSGADLCVQQLEKEEDLPKEVLLHVKMGVPGERCYYPPEELVWDASRDSSPQSLRTCLAAHYGLSPDSLLLAKHQPDKHTWEEISNWNLLIDNNRDFVTIEDEQGQQRLKELAEQDRKKTGLSKLRKPEVALSINVGVFR</sequence>
<evidence type="ECO:0000313" key="4">
    <source>
        <dbReference type="Proteomes" id="UP000261620"/>
    </source>
</evidence>
<dbReference type="GO" id="GO:0004843">
    <property type="term" value="F:cysteine-type deubiquitinase activity"/>
    <property type="evidence" value="ECO:0007669"/>
    <property type="project" value="InterPro"/>
</dbReference>
<dbReference type="PROSITE" id="PS50235">
    <property type="entry name" value="USP_3"/>
    <property type="match status" value="1"/>
</dbReference>
<dbReference type="Pfam" id="PF00443">
    <property type="entry name" value="UCH"/>
    <property type="match status" value="1"/>
</dbReference>
<dbReference type="InterPro" id="IPR050164">
    <property type="entry name" value="Peptidase_C19"/>
</dbReference>
<dbReference type="FunFam" id="3.90.70.10:FF:000043">
    <property type="entry name" value="Ubiquitin carboxyl-terminal hydrolase 40"/>
    <property type="match status" value="1"/>
</dbReference>
<dbReference type="Proteomes" id="UP000261620">
    <property type="component" value="Unplaced"/>
</dbReference>
<dbReference type="InterPro" id="IPR057763">
    <property type="entry name" value="UBL_USP40"/>
</dbReference>
<dbReference type="Ensembl" id="ENSMMOT00000011901.1">
    <property type="protein sequence ID" value="ENSMMOP00000011703.1"/>
    <property type="gene ID" value="ENSMMOG00000008987.1"/>
</dbReference>
<evidence type="ECO:0000256" key="1">
    <source>
        <dbReference type="SAM" id="MobiDB-lite"/>
    </source>
</evidence>
<dbReference type="InterPro" id="IPR001394">
    <property type="entry name" value="Peptidase_C19_UCH"/>
</dbReference>
<dbReference type="GO" id="GO:0005829">
    <property type="term" value="C:cytosol"/>
    <property type="evidence" value="ECO:0007669"/>
    <property type="project" value="TreeGrafter"/>
</dbReference>
<name>A0A3Q3WB58_MOLML</name>
<dbReference type="InterPro" id="IPR028889">
    <property type="entry name" value="USP"/>
</dbReference>
<reference evidence="3" key="2">
    <citation type="submission" date="2025-09" db="UniProtKB">
        <authorList>
            <consortium name="Ensembl"/>
        </authorList>
    </citation>
    <scope>IDENTIFICATION</scope>
</reference>
<dbReference type="PROSITE" id="PS00973">
    <property type="entry name" value="USP_2"/>
    <property type="match status" value="1"/>
</dbReference>
<evidence type="ECO:0000259" key="2">
    <source>
        <dbReference type="PROSITE" id="PS50235"/>
    </source>
</evidence>
<accession>A0A3Q3WB58</accession>
<dbReference type="InterPro" id="IPR018200">
    <property type="entry name" value="USP_CS"/>
</dbReference>
<dbReference type="AlphaFoldDB" id="A0A3Q3WB58"/>
<feature type="compositionally biased region" description="Acidic residues" evidence="1">
    <location>
        <begin position="1"/>
        <end position="14"/>
    </location>
</feature>
<dbReference type="SUPFAM" id="SSF54001">
    <property type="entry name" value="Cysteine proteinases"/>
    <property type="match status" value="1"/>
</dbReference>
<dbReference type="Gene3D" id="3.90.70.10">
    <property type="entry name" value="Cysteine proteinases"/>
    <property type="match status" value="1"/>
</dbReference>
<dbReference type="InterPro" id="IPR038765">
    <property type="entry name" value="Papain-like_cys_pep_sf"/>
</dbReference>
<dbReference type="PANTHER" id="PTHR24006:SF842">
    <property type="entry name" value="UBIQUITIN CARBOXYL-TERMINAL HYDROLASE 40"/>
    <property type="match status" value="1"/>
</dbReference>
<dbReference type="Pfam" id="PF25822">
    <property type="entry name" value="UBL_USP40"/>
    <property type="match status" value="1"/>
</dbReference>
<evidence type="ECO:0000313" key="3">
    <source>
        <dbReference type="Ensembl" id="ENSMMOP00000011703.1"/>
    </source>
</evidence>
<feature type="region of interest" description="Disordered" evidence="1">
    <location>
        <begin position="1"/>
        <end position="39"/>
    </location>
</feature>
<organism evidence="3 4">
    <name type="scientific">Mola mola</name>
    <name type="common">Ocean sunfish</name>
    <name type="synonym">Tetraodon mola</name>
    <dbReference type="NCBI Taxonomy" id="94237"/>
    <lineage>
        <taxon>Eukaryota</taxon>
        <taxon>Metazoa</taxon>
        <taxon>Chordata</taxon>
        <taxon>Craniata</taxon>
        <taxon>Vertebrata</taxon>
        <taxon>Euteleostomi</taxon>
        <taxon>Actinopterygii</taxon>
        <taxon>Neopterygii</taxon>
        <taxon>Teleostei</taxon>
        <taxon>Neoteleostei</taxon>
        <taxon>Acanthomorphata</taxon>
        <taxon>Eupercaria</taxon>
        <taxon>Tetraodontiformes</taxon>
        <taxon>Molidae</taxon>
        <taxon>Mola</taxon>
    </lineage>
</organism>
<dbReference type="GO" id="GO:0005634">
    <property type="term" value="C:nucleus"/>
    <property type="evidence" value="ECO:0007669"/>
    <property type="project" value="TreeGrafter"/>
</dbReference>
<protein>
    <recommendedName>
        <fullName evidence="2">USP domain-containing protein</fullName>
    </recommendedName>
</protein>
<dbReference type="PROSITE" id="PS00972">
    <property type="entry name" value="USP_1"/>
    <property type="match status" value="1"/>
</dbReference>
<reference evidence="3" key="1">
    <citation type="submission" date="2025-08" db="UniProtKB">
        <authorList>
            <consortium name="Ensembl"/>
        </authorList>
    </citation>
    <scope>IDENTIFICATION</scope>
</reference>
<dbReference type="GO" id="GO:0016579">
    <property type="term" value="P:protein deubiquitination"/>
    <property type="evidence" value="ECO:0007669"/>
    <property type="project" value="InterPro"/>
</dbReference>
<feature type="domain" description="USP" evidence="2">
    <location>
        <begin position="41"/>
        <end position="404"/>
    </location>
</feature>
<proteinExistence type="predicted"/>
<dbReference type="STRING" id="94237.ENSMMOP00000011703"/>
<keyword evidence="4" id="KW-1185">Reference proteome</keyword>
<dbReference type="OMA" id="PEGSHWF"/>
<dbReference type="PANTHER" id="PTHR24006">
    <property type="entry name" value="UBIQUITIN CARBOXYL-TERMINAL HYDROLASE"/>
    <property type="match status" value="1"/>
</dbReference>